<evidence type="ECO:0000256" key="1">
    <source>
        <dbReference type="SAM" id="Phobius"/>
    </source>
</evidence>
<protein>
    <recommendedName>
        <fullName evidence="2">KAP NTPase domain-containing protein</fullName>
    </recommendedName>
</protein>
<gene>
    <name evidence="3" type="ORF">PAA8504_02416</name>
</gene>
<organism evidence="3 4">
    <name type="scientific">Palleronia abyssalis</name>
    <dbReference type="NCBI Taxonomy" id="1501240"/>
    <lineage>
        <taxon>Bacteria</taxon>
        <taxon>Pseudomonadati</taxon>
        <taxon>Pseudomonadota</taxon>
        <taxon>Alphaproteobacteria</taxon>
        <taxon>Rhodobacterales</taxon>
        <taxon>Roseobacteraceae</taxon>
        <taxon>Palleronia</taxon>
    </lineage>
</organism>
<feature type="domain" description="KAP NTPase" evidence="2">
    <location>
        <begin position="29"/>
        <end position="342"/>
    </location>
</feature>
<keyword evidence="1" id="KW-0472">Membrane</keyword>
<evidence type="ECO:0000313" key="4">
    <source>
        <dbReference type="Proteomes" id="UP000244912"/>
    </source>
</evidence>
<sequence length="1196" mass="134304">MTDKTYSRNILIDTPSQIDAFQGKGHERTAKSLAVAISQFENSDRSIGLDGPWGSGKSSIVEIATRELNELSKNGGKKFAFFTFDIWKSQGTAFRRAFLEHFVSWSIQNFPRKKVELQKIEEKIRGKTRHVTTNNNTTLDWYGVLVLLTLPFLPIFYFWAKKEYDLSTKPTETAPTPSDASAVGAAGDVISASEPFLNSAPMWVLYIFLLVTLGKAGWVYFSHEKSKKVTFWEALSRTLLITAKQYEKQQSTQHIREVDPNDFEFQATLSEIISTVQSPKTRVVLVLDNIDRLPPDQIDDHWSAIRSIFSRNLAGGKHTEDDSITAIVPYDRSHIQGAIIGTGDGQDISPTEGALAKRELFSKTFDEILFVAPPVMSNSREFFDALISEALPNFQNREELFRVYLIFSTYMKPPNGHFTPRQIISFINDLTNLFCIHEGKHPLSTVAVYTCHRERISDNPFILTNDSIIDAKLRRLAPDPEIEQNLAALLYNVDSQFALEILLDERISTAATQDNSKDLVELSQSHGFDLRVDEVIRSHAKDWIGAGEFGNAIINFGNLLPAYPGTAKHQVVDSLIYFFKEIPELSPDKDDYFPYFSLLDFCPTNRVSDLSKEVISKVLNTAIADGKGEISYSAGRSIIDFIDTLQSHLSDKLTTDEFRSLLKEFKLPSDPDFMLGVANRVSECEISLSDFGKVAFTLKEDDTKLEDFARDDYNLSEAAFGELLSAKVVTSQKWVETANSIIELLKDPKNVSTKIFDGLLGTLAKIWTNLGQIKRKDINLGSLSESAVFYAGLKVVYEHELEATGLGHAVFLVKHPRLSEDLPSTEEETKGTFTSEMKAAKQWFADVYGGETALEQTQVDRILENARSTRSVGSWVDAGRKGGDALIECVVRTAFGSQDLPRFALTTFLNNFDYSQGLVGDQFVEVLQKYDSYIDQDSVNELKLSEIPIGVLSDTKNISGGGWRRVHKKVEGTLLQTEHKLWAEKLENADHDVCLVAEMARSHELKLDNADFRLAFMNMVLKVLKGDITEFSNEINFDAVFEAIPESFHNDIFRQCREKVSEVSHEGLRLSETLFPNVLKSIVSSGEKISASEKDNVTRHLLCTALESGNVNVLNIFLSLGRRKVGDFINKSHQSTKDKVDGALAAYANDCDDRAYFQQVSYLVKGKKKTSSLWGIWFPHLVTSGKDEEEEAEDQR</sequence>
<keyword evidence="1" id="KW-0812">Transmembrane</keyword>
<dbReference type="RefSeq" id="WP_108894389.1">
    <property type="nucleotide sequence ID" value="NZ_ONZF01000004.1"/>
</dbReference>
<dbReference type="Proteomes" id="UP000244912">
    <property type="component" value="Unassembled WGS sequence"/>
</dbReference>
<dbReference type="InterPro" id="IPR011646">
    <property type="entry name" value="KAP_P-loop"/>
</dbReference>
<evidence type="ECO:0000259" key="2">
    <source>
        <dbReference type="Pfam" id="PF07693"/>
    </source>
</evidence>
<dbReference type="Gene3D" id="3.40.50.300">
    <property type="entry name" value="P-loop containing nucleotide triphosphate hydrolases"/>
    <property type="match status" value="1"/>
</dbReference>
<dbReference type="OrthoDB" id="88903at2"/>
<name>A0A2R8BWS5_9RHOB</name>
<keyword evidence="4" id="KW-1185">Reference proteome</keyword>
<proteinExistence type="predicted"/>
<feature type="transmembrane region" description="Helical" evidence="1">
    <location>
        <begin position="141"/>
        <end position="160"/>
    </location>
</feature>
<dbReference type="Pfam" id="PF07693">
    <property type="entry name" value="KAP_NTPase"/>
    <property type="match status" value="1"/>
</dbReference>
<dbReference type="AlphaFoldDB" id="A0A2R8BWS5"/>
<keyword evidence="1" id="KW-1133">Transmembrane helix</keyword>
<dbReference type="InterPro" id="IPR027417">
    <property type="entry name" value="P-loop_NTPase"/>
</dbReference>
<dbReference type="EMBL" id="ONZF01000004">
    <property type="protein sequence ID" value="SPJ24582.1"/>
    <property type="molecule type" value="Genomic_DNA"/>
</dbReference>
<reference evidence="4" key="1">
    <citation type="submission" date="2018-03" db="EMBL/GenBank/DDBJ databases">
        <authorList>
            <person name="Rodrigo-Torres L."/>
            <person name="Arahal R. D."/>
            <person name="Lucena T."/>
        </authorList>
    </citation>
    <scope>NUCLEOTIDE SEQUENCE [LARGE SCALE GENOMIC DNA]</scope>
    <source>
        <strain evidence="4">CECT 8504</strain>
    </source>
</reference>
<evidence type="ECO:0000313" key="3">
    <source>
        <dbReference type="EMBL" id="SPJ24582.1"/>
    </source>
</evidence>
<dbReference type="SUPFAM" id="SSF52540">
    <property type="entry name" value="P-loop containing nucleoside triphosphate hydrolases"/>
    <property type="match status" value="1"/>
</dbReference>
<accession>A0A2R8BWS5</accession>